<gene>
    <name evidence="1" type="primary">oprM</name>
</gene>
<dbReference type="InterPro" id="IPR010131">
    <property type="entry name" value="MdtP/NodT-like"/>
</dbReference>
<evidence type="ECO:0000313" key="1">
    <source>
        <dbReference type="EMBL" id="QOL00275.1"/>
    </source>
</evidence>
<dbReference type="Gene3D" id="1.20.1600.10">
    <property type="entry name" value="Outer membrane efflux proteins (OEP)"/>
    <property type="match status" value="1"/>
</dbReference>
<dbReference type="NCBIfam" id="TIGR01845">
    <property type="entry name" value="outer_NodT"/>
    <property type="match status" value="1"/>
</dbReference>
<organism evidence="1">
    <name type="scientific">uncultured organism</name>
    <dbReference type="NCBI Taxonomy" id="155900"/>
    <lineage>
        <taxon>unclassified sequences</taxon>
        <taxon>environmental samples</taxon>
    </lineage>
</organism>
<dbReference type="Gene3D" id="2.20.200.10">
    <property type="entry name" value="Outer membrane efflux proteins (OEP)"/>
    <property type="match status" value="1"/>
</dbReference>
<name>A0A7L9QC98_9ZZZZ</name>
<dbReference type="Pfam" id="PF02321">
    <property type="entry name" value="OEP"/>
    <property type="match status" value="2"/>
</dbReference>
<sequence>MLCVLASASACSVGPDFKRPDPPAAARYTSDTPSIGTGAAGTQHVALGKEIEGDWWSLFGSETIDSVVKQSLEHNRTLEAAAQTLAESHELALAQAGLRYPQVGLTAGIGRQQYGAEFFGGNFNFPPFTYFAVGPTVSYTLDYTGGIGRSIEQRQAQAEASHQQLDAAFLSVSGQAVMQAITIASLRAQIATVETILDQDRDNLRLVRTAFENGSVARIDVVSAESQIASDSAQLPPLRQELAKAHHGLSLVLGRSPEKELPADLDLAQIVLPLDIPVSLPSELAHHRPDILAAEARLHAATSAVGIAESNFYPKIQLTGTVGPQAVTPGGLFDRSSIAWSLISGLTMPLFDGGTLHAQQRAAVDAMRASAANYQETVLEAFAQVADLLDGLAHDAEQLDAQDHAQQAAEANLSLTRAGYQEGNVSILQVLDAQRSYQQARLGFVRTMAQRYLDTVQLFLALGGTPPRTG</sequence>
<proteinExistence type="predicted"/>
<reference evidence="1" key="1">
    <citation type="submission" date="2020-09" db="EMBL/GenBank/DDBJ databases">
        <title>A new high-throughput screening method to detect antimicrobial volatiles from metagenomic clone libraries.</title>
        <authorList>
            <person name="Stocker F."/>
            <person name="Obermeier M."/>
            <person name="Resch K."/>
            <person name="Berg G."/>
            <person name="Mueller Bogota C.A."/>
        </authorList>
    </citation>
    <scope>NUCLEOTIDE SEQUENCE</scope>
</reference>
<dbReference type="AlphaFoldDB" id="A0A7L9QC98"/>
<dbReference type="GO" id="GO:0015562">
    <property type="term" value="F:efflux transmembrane transporter activity"/>
    <property type="evidence" value="ECO:0007669"/>
    <property type="project" value="InterPro"/>
</dbReference>
<dbReference type="PANTHER" id="PTHR30203">
    <property type="entry name" value="OUTER MEMBRANE CATION EFFLUX PROTEIN"/>
    <property type="match status" value="1"/>
</dbReference>
<dbReference type="InterPro" id="IPR003423">
    <property type="entry name" value="OMP_efflux"/>
</dbReference>
<dbReference type="PANTHER" id="PTHR30203:SF33">
    <property type="entry name" value="BLR4455 PROTEIN"/>
    <property type="match status" value="1"/>
</dbReference>
<dbReference type="SUPFAM" id="SSF56954">
    <property type="entry name" value="Outer membrane efflux proteins (OEP)"/>
    <property type="match status" value="1"/>
</dbReference>
<protein>
    <submittedName>
        <fullName evidence="1">Outer membrane protein OprM</fullName>
    </submittedName>
</protein>
<dbReference type="EMBL" id="MW000465">
    <property type="protein sequence ID" value="QOL00275.1"/>
    <property type="molecule type" value="Genomic_DNA"/>
</dbReference>
<dbReference type="GO" id="GO:0016020">
    <property type="term" value="C:membrane"/>
    <property type="evidence" value="ECO:0007669"/>
    <property type="project" value="InterPro"/>
</dbReference>
<accession>A0A7L9QC98</accession>